<dbReference type="EMBL" id="GBXM01012696">
    <property type="protein sequence ID" value="JAH95881.1"/>
    <property type="molecule type" value="Transcribed_RNA"/>
</dbReference>
<sequence length="83" mass="9434">MVLIDVERVNSSQVLHRGARFGLGKVLVKHKYATKRASRKELFSKFLQQCEMGFKGTFSACPTIAKYVEMYPLKIKSIVNTPI</sequence>
<accession>A0A0E9X0B2</accession>
<name>A0A0E9X0B2_ANGAN</name>
<reference evidence="1" key="2">
    <citation type="journal article" date="2015" name="Fish Shellfish Immunol.">
        <title>Early steps in the European eel (Anguilla anguilla)-Vibrio vulnificus interaction in the gills: Role of the RtxA13 toxin.</title>
        <authorList>
            <person name="Callol A."/>
            <person name="Pajuelo D."/>
            <person name="Ebbesson L."/>
            <person name="Teles M."/>
            <person name="MacKenzie S."/>
            <person name="Amaro C."/>
        </authorList>
    </citation>
    <scope>NUCLEOTIDE SEQUENCE</scope>
</reference>
<reference evidence="1" key="1">
    <citation type="submission" date="2014-11" db="EMBL/GenBank/DDBJ databases">
        <authorList>
            <person name="Amaro Gonzalez C."/>
        </authorList>
    </citation>
    <scope>NUCLEOTIDE SEQUENCE</scope>
</reference>
<dbReference type="AlphaFoldDB" id="A0A0E9X0B2"/>
<proteinExistence type="predicted"/>
<organism evidence="1">
    <name type="scientific">Anguilla anguilla</name>
    <name type="common">European freshwater eel</name>
    <name type="synonym">Muraena anguilla</name>
    <dbReference type="NCBI Taxonomy" id="7936"/>
    <lineage>
        <taxon>Eukaryota</taxon>
        <taxon>Metazoa</taxon>
        <taxon>Chordata</taxon>
        <taxon>Craniata</taxon>
        <taxon>Vertebrata</taxon>
        <taxon>Euteleostomi</taxon>
        <taxon>Actinopterygii</taxon>
        <taxon>Neopterygii</taxon>
        <taxon>Teleostei</taxon>
        <taxon>Anguilliformes</taxon>
        <taxon>Anguillidae</taxon>
        <taxon>Anguilla</taxon>
    </lineage>
</organism>
<evidence type="ECO:0000313" key="1">
    <source>
        <dbReference type="EMBL" id="JAH95881.1"/>
    </source>
</evidence>
<protein>
    <submittedName>
        <fullName evidence="1">Uncharacterized protein</fullName>
    </submittedName>
</protein>